<keyword evidence="3" id="KW-0812">Transmembrane</keyword>
<evidence type="ECO:0000313" key="4">
    <source>
        <dbReference type="EMBL" id="CRG95558.1"/>
    </source>
</evidence>
<dbReference type="OrthoDB" id="377512at2759"/>
<sequence length="1525" mass="179983">MAINTLLENENKRFKKINEKLLYLLNKYRYAYLKSLELINFYEIIIKKNFYDNKDKDLFDTYKKKRQCEYIFEEEILLRKKFKNNLINNKISIDIIPYKNTTNILKEKDVANKNEINIEDKKKDDKCIASFLNDGINEKNKSDYINLGALDFSAYKEDSEGCIKYFEKEKNKINSDRINREDINNSLKSVYNYELKRKPLYNQSTYLKHSNIKNSHITTLSSMNKSIYIDKYSKINNNKKVNMINKSVYQNTLNQKILKSDLNRSIFVSNSRHPSKLNKNICTDSKNLYNKNININEKSSSTVKNTLINKNKNSEYVVNKKMNINKSNNLQNSIYMRKLNTTNISNHSFYVNKNPITKSIYRSNTNINNKKKEYKENLTENKDGSINMKYRIGENNNKNSNEDISLDNIGLNDKNKKEIKNISTGEQTNIEINKGRYCEFSTKNSGGIYSHIPLELKNIEDLIENDHMNKNSETEVNSCNIVALKNIEDLHKSMSTNEEKSKKADCYLKEEHPSNEKKNNSLDICFHVEKEKIAVDNLHNELQNEENVNEEKTCEVLNYQSNCSIYNLNNKEKYLTCEDKTQTNRLEHINIKKELLEYNDNKNRKNLIKFSVDRNEDENNYLLNNDNDSKESFEDTKKADIRSKPKHYCQKEESNHTSNNEREKESHKIPNSFNILENNNSHNSIINTENITSNNDVMNNNNLILKNEKGTNFNIEKEDSKDKVNVINENATNTETNIDKNDQIDNIKKFNNKMPVNFKNIILNINEEIKNKLHNSDENDNLLIKNINNKQPISKGHPFPSSLRKNLLLPFDKEVKVINNNRANLHIEMNFNFEYITLDTIDLDKAMNEGIHNYKKIEESYIESGEHIKDIFIYNDLMEKEKKTLSFCNLDDKEGMNEKNQVLFKSSNQIKSEITKSIGISIFQYINTSIHPSKSLVSDEKLEIWFTKKKREKNDKKNLMESNSSQLLLFKNNKRRISTMGFFCQPLIIMLSSLKRQSAYNSLKKIITSLILCTCDSASLEKILHTLPEESSKNYTLWKETINKLYIHVGGMKNEIIKKFLEVKKEDSDGNNDDYDDDDDNDDTCVLNEKNKYENLNLKTYDFMKGINHYDNCLNNSFSSTNTTSTYSKKKYMVEDSNIYEDEEFCLFICTISNVHRRLRYLLLVDNFDFIYEDLLKHIKNKLNSIELIVNKHVLLKQLFCNILYLCNWLNEPKIYKWFQWNSVVKKLEKLYGYSDNGKISRDRCIMLLLAEHTGEIFTEKELNNLKKVSKFHIKDLYDKSIDFINSYLELKNQMNTEEFKKNCCIRIDEESIFSEDKFLEKIKLFVEKNYKKMLFIIWNIVLLIKQYLVLIIWLGDIKPFYPLFSHIDENRKIKYSNDLFINIALFFESYNKYIHVIKKKNEIKVNRKSALLKNTDDCFLSSDFFSSKVEKPVLNIKNNLNNNFYSYMDDNITDDNSKKKYYEDKEKNNSLKPINNETKKRKSLTNTVDYACKIKRKSLEHEKKKFIKKESLENICEVEFELSD</sequence>
<dbReference type="GeneID" id="39731288"/>
<comment type="caution">
    <text evidence="4">The sequence shown here is derived from an EMBL/GenBank/DDBJ whole genome shotgun (WGS) entry which is preliminary data.</text>
</comment>
<dbReference type="OMA" id="CNWLNEP"/>
<evidence type="ECO:0000256" key="3">
    <source>
        <dbReference type="SAM" id="Phobius"/>
    </source>
</evidence>
<accession>A0A1J1GSZ0</accession>
<keyword evidence="5" id="KW-1185">Reference proteome</keyword>
<proteinExistence type="predicted"/>
<dbReference type="VEuPathDB" id="PlasmoDB:PGAL8A_00275600"/>
<name>A0A1J1GSZ0_PLAGA</name>
<feature type="coiled-coil region" evidence="1">
    <location>
        <begin position="528"/>
        <end position="562"/>
    </location>
</feature>
<gene>
    <name evidence="4" type="primary">MISFIT</name>
    <name evidence="4" type="ORF">PGAL8A_00275600</name>
</gene>
<evidence type="ECO:0000256" key="1">
    <source>
        <dbReference type="SAM" id="Coils"/>
    </source>
</evidence>
<keyword evidence="1" id="KW-0175">Coiled coil</keyword>
<reference evidence="4" key="1">
    <citation type="submission" date="2015-04" db="EMBL/GenBank/DDBJ databases">
        <authorList>
            <consortium name="Pathogen Informatics"/>
        </authorList>
    </citation>
    <scope>NUCLEOTIDE SEQUENCE [LARGE SCALE GENOMIC DNA]</scope>
    <source>
        <strain evidence="4">8A</strain>
    </source>
</reference>
<keyword evidence="3" id="KW-0472">Membrane</keyword>
<feature type="transmembrane region" description="Helical" evidence="3">
    <location>
        <begin position="1334"/>
        <end position="1356"/>
    </location>
</feature>
<feature type="region of interest" description="Disordered" evidence="2">
    <location>
        <begin position="618"/>
        <end position="667"/>
    </location>
</feature>
<feature type="compositionally biased region" description="Basic and acidic residues" evidence="2">
    <location>
        <begin position="627"/>
        <end position="667"/>
    </location>
</feature>
<organism evidence="4 5">
    <name type="scientific">Plasmodium gallinaceum</name>
    <dbReference type="NCBI Taxonomy" id="5849"/>
    <lineage>
        <taxon>Eukaryota</taxon>
        <taxon>Sar</taxon>
        <taxon>Alveolata</taxon>
        <taxon>Apicomplexa</taxon>
        <taxon>Aconoidasida</taxon>
        <taxon>Haemosporida</taxon>
        <taxon>Plasmodiidae</taxon>
        <taxon>Plasmodium</taxon>
        <taxon>Plasmodium (Haemamoeba)</taxon>
    </lineage>
</organism>
<dbReference type="SUPFAM" id="SSF101447">
    <property type="entry name" value="Formin homology 2 domain (FH2 domain)"/>
    <property type="match status" value="1"/>
</dbReference>
<keyword evidence="3" id="KW-1133">Transmembrane helix</keyword>
<dbReference type="Proteomes" id="UP000220797">
    <property type="component" value="Unassembled WGS sequence"/>
</dbReference>
<dbReference type="RefSeq" id="XP_028528367.1">
    <property type="nucleotide sequence ID" value="XM_028671745.1"/>
</dbReference>
<evidence type="ECO:0000313" key="5">
    <source>
        <dbReference type="Proteomes" id="UP000220797"/>
    </source>
</evidence>
<dbReference type="EMBL" id="CVMV01000045">
    <property type="protein sequence ID" value="CRG95558.1"/>
    <property type="molecule type" value="Genomic_DNA"/>
</dbReference>
<protein>
    <submittedName>
        <fullName evidence="4">Nuclear formin-like protein, putative</fullName>
    </submittedName>
</protein>
<evidence type="ECO:0000256" key="2">
    <source>
        <dbReference type="SAM" id="MobiDB-lite"/>
    </source>
</evidence>